<evidence type="ECO:0000259" key="8">
    <source>
        <dbReference type="PROSITE" id="PS51007"/>
    </source>
</evidence>
<evidence type="ECO:0000256" key="4">
    <source>
        <dbReference type="ARBA" id="ARBA00022982"/>
    </source>
</evidence>
<dbReference type="InterPro" id="IPR009056">
    <property type="entry name" value="Cyt_c-like_dom"/>
</dbReference>
<dbReference type="Gene3D" id="1.10.760.10">
    <property type="entry name" value="Cytochrome c-like domain"/>
    <property type="match status" value="1"/>
</dbReference>
<dbReference type="GO" id="GO:0005506">
    <property type="term" value="F:iron ion binding"/>
    <property type="evidence" value="ECO:0007669"/>
    <property type="project" value="InterPro"/>
</dbReference>
<dbReference type="GO" id="GO:0009055">
    <property type="term" value="F:electron transfer activity"/>
    <property type="evidence" value="ECO:0007669"/>
    <property type="project" value="InterPro"/>
</dbReference>
<protein>
    <submittedName>
        <fullName evidence="9">C-type cytochrome</fullName>
    </submittedName>
</protein>
<evidence type="ECO:0000256" key="2">
    <source>
        <dbReference type="ARBA" id="ARBA00022617"/>
    </source>
</evidence>
<evidence type="ECO:0000313" key="10">
    <source>
        <dbReference type="Proteomes" id="UP000472320"/>
    </source>
</evidence>
<dbReference type="GO" id="GO:0020037">
    <property type="term" value="F:heme binding"/>
    <property type="evidence" value="ECO:0007669"/>
    <property type="project" value="InterPro"/>
</dbReference>
<proteinExistence type="predicted"/>
<dbReference type="InterPro" id="IPR036909">
    <property type="entry name" value="Cyt_c-like_dom_sf"/>
</dbReference>
<reference evidence="9 10" key="1">
    <citation type="submission" date="2019-11" db="EMBL/GenBank/DDBJ databases">
        <title>Type strains purchased from KCTC, JCM and DSMZ.</title>
        <authorList>
            <person name="Lu H."/>
        </authorList>
    </citation>
    <scope>NUCLEOTIDE SEQUENCE [LARGE SCALE GENOMIC DNA]</scope>
    <source>
        <strain evidence="9 10">JCM 31587</strain>
    </source>
</reference>
<dbReference type="RefSeq" id="WP_155453403.1">
    <property type="nucleotide sequence ID" value="NZ_WNKX01000004.1"/>
</dbReference>
<keyword evidence="4" id="KW-0249">Electron transport</keyword>
<dbReference type="PROSITE" id="PS51007">
    <property type="entry name" value="CYTC"/>
    <property type="match status" value="1"/>
</dbReference>
<evidence type="ECO:0000256" key="1">
    <source>
        <dbReference type="ARBA" id="ARBA00022448"/>
    </source>
</evidence>
<dbReference type="PRINTS" id="PR00606">
    <property type="entry name" value="CYTCHROMECID"/>
</dbReference>
<keyword evidence="2 6" id="KW-0349">Heme</keyword>
<organism evidence="9 10">
    <name type="scientific">Massilia eburnea</name>
    <dbReference type="NCBI Taxonomy" id="1776165"/>
    <lineage>
        <taxon>Bacteria</taxon>
        <taxon>Pseudomonadati</taxon>
        <taxon>Pseudomonadota</taxon>
        <taxon>Betaproteobacteria</taxon>
        <taxon>Burkholderiales</taxon>
        <taxon>Oxalobacteraceae</taxon>
        <taxon>Telluria group</taxon>
        <taxon>Massilia</taxon>
    </lineage>
</organism>
<dbReference type="AlphaFoldDB" id="A0A6L6QFQ7"/>
<feature type="binding site" description="covalent" evidence="6">
    <location>
        <position position="35"/>
    </location>
    <ligand>
        <name>heme c</name>
        <dbReference type="ChEBI" id="CHEBI:61717"/>
    </ligand>
</feature>
<comment type="caution">
    <text evidence="9">The sequence shown here is derived from an EMBL/GenBank/DDBJ whole genome shotgun (WGS) entry which is preliminary data.</text>
</comment>
<evidence type="ECO:0000313" key="9">
    <source>
        <dbReference type="EMBL" id="MTW10473.1"/>
    </source>
</evidence>
<evidence type="ECO:0000256" key="3">
    <source>
        <dbReference type="ARBA" id="ARBA00022723"/>
    </source>
</evidence>
<keyword evidence="3 6" id="KW-0479">Metal-binding</keyword>
<accession>A0A6L6QFQ7</accession>
<dbReference type="Proteomes" id="UP000472320">
    <property type="component" value="Unassembled WGS sequence"/>
</dbReference>
<evidence type="ECO:0000256" key="5">
    <source>
        <dbReference type="ARBA" id="ARBA00023004"/>
    </source>
</evidence>
<evidence type="ECO:0000256" key="6">
    <source>
        <dbReference type="PIRSR" id="PIRSR602324-1"/>
    </source>
</evidence>
<keyword evidence="7" id="KW-0732">Signal</keyword>
<gene>
    <name evidence="9" type="ORF">GM658_07635</name>
</gene>
<feature type="chain" id="PRO_5026756345" evidence="7">
    <location>
        <begin position="20"/>
        <end position="101"/>
    </location>
</feature>
<dbReference type="InterPro" id="IPR002324">
    <property type="entry name" value="Cyt_c_ID"/>
</dbReference>
<sequence length="101" mass="10790">MMKIAIAALLMSAALVAHADDTEQLAKSKSCFACHAMAKKLVGPSFKDVAAKYKNDKGAEDKLILKILQGGSGTWGAVPMPPNQVTDAEAHQLVRWVLAQK</sequence>
<keyword evidence="5 6" id="KW-0408">Iron</keyword>
<keyword evidence="10" id="KW-1185">Reference proteome</keyword>
<dbReference type="OrthoDB" id="9814063at2"/>
<feature type="domain" description="Cytochrome c" evidence="8">
    <location>
        <begin position="17"/>
        <end position="101"/>
    </location>
</feature>
<feature type="signal peptide" evidence="7">
    <location>
        <begin position="1"/>
        <end position="19"/>
    </location>
</feature>
<feature type="binding site" description="covalent" evidence="6">
    <location>
        <position position="80"/>
    </location>
    <ligand>
        <name>heme c</name>
        <dbReference type="ChEBI" id="CHEBI:61717"/>
    </ligand>
</feature>
<evidence type="ECO:0000256" key="7">
    <source>
        <dbReference type="SAM" id="SignalP"/>
    </source>
</evidence>
<keyword evidence="1" id="KW-0813">Transport</keyword>
<dbReference type="Pfam" id="PF00034">
    <property type="entry name" value="Cytochrom_C"/>
    <property type="match status" value="1"/>
</dbReference>
<comment type="PTM">
    <text evidence="6">Binds 1 heme c group covalently per subunit.</text>
</comment>
<feature type="binding site" description="covalent" evidence="6">
    <location>
        <position position="31"/>
    </location>
    <ligand>
        <name>heme c</name>
        <dbReference type="ChEBI" id="CHEBI:61717"/>
    </ligand>
</feature>
<dbReference type="EMBL" id="WNKX01000004">
    <property type="protein sequence ID" value="MTW10473.1"/>
    <property type="molecule type" value="Genomic_DNA"/>
</dbReference>
<name>A0A6L6QFQ7_9BURK</name>
<dbReference type="SUPFAM" id="SSF46626">
    <property type="entry name" value="Cytochrome c"/>
    <property type="match status" value="1"/>
</dbReference>